<dbReference type="Proteomes" id="UP000566819">
    <property type="component" value="Unassembled WGS sequence"/>
</dbReference>
<evidence type="ECO:0000313" key="2">
    <source>
        <dbReference type="Proteomes" id="UP000566819"/>
    </source>
</evidence>
<dbReference type="EMBL" id="JAAMPI010000218">
    <property type="protein sequence ID" value="KAF4633968.1"/>
    <property type="molecule type" value="Genomic_DNA"/>
</dbReference>
<evidence type="ECO:0000313" key="1">
    <source>
        <dbReference type="EMBL" id="KAF4633968.1"/>
    </source>
</evidence>
<protein>
    <submittedName>
        <fullName evidence="1">Uncharacterized protein</fullName>
    </submittedName>
</protein>
<gene>
    <name evidence="1" type="ORF">G7Y89_g4146</name>
</gene>
<name>A0A8H4RQU9_9HELO</name>
<organism evidence="1 2">
    <name type="scientific">Cudoniella acicularis</name>
    <dbReference type="NCBI Taxonomy" id="354080"/>
    <lineage>
        <taxon>Eukaryota</taxon>
        <taxon>Fungi</taxon>
        <taxon>Dikarya</taxon>
        <taxon>Ascomycota</taxon>
        <taxon>Pezizomycotina</taxon>
        <taxon>Leotiomycetes</taxon>
        <taxon>Helotiales</taxon>
        <taxon>Tricladiaceae</taxon>
        <taxon>Cudoniella</taxon>
    </lineage>
</organism>
<dbReference type="AlphaFoldDB" id="A0A8H4RQU9"/>
<reference evidence="1 2" key="1">
    <citation type="submission" date="2020-03" db="EMBL/GenBank/DDBJ databases">
        <title>Draft Genome Sequence of Cudoniella acicularis.</title>
        <authorList>
            <person name="Buettner E."/>
            <person name="Kellner H."/>
        </authorList>
    </citation>
    <scope>NUCLEOTIDE SEQUENCE [LARGE SCALE GENOMIC DNA]</scope>
    <source>
        <strain evidence="1 2">DSM 108380</strain>
    </source>
</reference>
<proteinExistence type="predicted"/>
<sequence>MSEPQESYISQHIEQIDDILKDLVMFVTEEADFGKAANGDRQFPDTDPNGPIDNIILNCWFTKLEQTIDLQTMDTDSGNLGGSSSDILPILTIGCNSEVDSRMFHDANDNPQAEVHYYHVMHQVNCHRNVETQLMYLSLVTYLAAPKCVVSWNN</sequence>
<comment type="caution">
    <text evidence="1">The sequence shown here is derived from an EMBL/GenBank/DDBJ whole genome shotgun (WGS) entry which is preliminary data.</text>
</comment>
<accession>A0A8H4RQU9</accession>
<keyword evidence="2" id="KW-1185">Reference proteome</keyword>